<feature type="signal peptide" evidence="2">
    <location>
        <begin position="1"/>
        <end position="24"/>
    </location>
</feature>
<evidence type="ECO:0000313" key="3">
    <source>
        <dbReference type="EMBL" id="MBN9643489.1"/>
    </source>
</evidence>
<dbReference type="RefSeq" id="WP_207118192.1">
    <property type="nucleotide sequence ID" value="NZ_JAFLEQ010000003.1"/>
</dbReference>
<dbReference type="Proteomes" id="UP000664332">
    <property type="component" value="Unassembled WGS sequence"/>
</dbReference>
<keyword evidence="1" id="KW-0472">Membrane</keyword>
<organism evidence="3 4">
    <name type="scientific">Corynebacterium mendelii</name>
    <dbReference type="NCBI Taxonomy" id="2765362"/>
    <lineage>
        <taxon>Bacteria</taxon>
        <taxon>Bacillati</taxon>
        <taxon>Actinomycetota</taxon>
        <taxon>Actinomycetes</taxon>
        <taxon>Mycobacteriales</taxon>
        <taxon>Corynebacteriaceae</taxon>
        <taxon>Corynebacterium</taxon>
    </lineage>
</organism>
<keyword evidence="2" id="KW-0732">Signal</keyword>
<name>A0A939IT57_9CORY</name>
<evidence type="ECO:0000256" key="1">
    <source>
        <dbReference type="SAM" id="Phobius"/>
    </source>
</evidence>
<keyword evidence="4" id="KW-1185">Reference proteome</keyword>
<sequence length="163" mass="17550">MRKIATVVTTAALLGGVLAPAATAETTWTKSEYAKLWSNAKCSDLKSSIDLPDGVKTKMDLLAQAETESKEFAGDIRKYLPGTLNESNKEQWKFFVQASADRLEECKIVKGSSATDAKNLSSKYIETGDKVKYIAVVAAILAALGGIGFAFQNGMIPMPPMPR</sequence>
<comment type="caution">
    <text evidence="3">The sequence shown here is derived from an EMBL/GenBank/DDBJ whole genome shotgun (WGS) entry which is preliminary data.</text>
</comment>
<evidence type="ECO:0000313" key="4">
    <source>
        <dbReference type="Proteomes" id="UP000664332"/>
    </source>
</evidence>
<reference evidence="3" key="1">
    <citation type="submission" date="2021-03" db="EMBL/GenBank/DDBJ databases">
        <authorList>
            <person name="Sun Q."/>
        </authorList>
    </citation>
    <scope>NUCLEOTIDE SEQUENCE</scope>
    <source>
        <strain evidence="3">CCM 8862</strain>
    </source>
</reference>
<protein>
    <recommendedName>
        <fullName evidence="5">Secreted protein</fullName>
    </recommendedName>
</protein>
<proteinExistence type="predicted"/>
<keyword evidence="1" id="KW-1133">Transmembrane helix</keyword>
<gene>
    <name evidence="3" type="ORF">JZY06_02435</name>
</gene>
<evidence type="ECO:0000256" key="2">
    <source>
        <dbReference type="SAM" id="SignalP"/>
    </source>
</evidence>
<dbReference type="AlphaFoldDB" id="A0A939IT57"/>
<keyword evidence="1" id="KW-0812">Transmembrane</keyword>
<feature type="transmembrane region" description="Helical" evidence="1">
    <location>
        <begin position="133"/>
        <end position="151"/>
    </location>
</feature>
<accession>A0A939IT57</accession>
<dbReference type="EMBL" id="JAFLEQ010000003">
    <property type="protein sequence ID" value="MBN9643489.1"/>
    <property type="molecule type" value="Genomic_DNA"/>
</dbReference>
<evidence type="ECO:0008006" key="5">
    <source>
        <dbReference type="Google" id="ProtNLM"/>
    </source>
</evidence>
<feature type="chain" id="PRO_5038058450" description="Secreted protein" evidence="2">
    <location>
        <begin position="25"/>
        <end position="163"/>
    </location>
</feature>